<evidence type="ECO:0000313" key="2">
    <source>
        <dbReference type="EMBL" id="GAP47154.1"/>
    </source>
</evidence>
<feature type="transmembrane region" description="Helical" evidence="1">
    <location>
        <begin position="6"/>
        <end position="28"/>
    </location>
</feature>
<proteinExistence type="predicted"/>
<dbReference type="AlphaFoldDB" id="A0A0K8PIC9"/>
<keyword evidence="3" id="KW-1185">Reference proteome</keyword>
<keyword evidence="1" id="KW-0812">Transmembrane</keyword>
<dbReference type="PATRIC" id="fig|146537.3.peg.1999"/>
<evidence type="ECO:0000256" key="1">
    <source>
        <dbReference type="SAM" id="Phobius"/>
    </source>
</evidence>
<evidence type="ECO:0000313" key="3">
    <source>
        <dbReference type="Proteomes" id="UP000053859"/>
    </source>
</evidence>
<dbReference type="OrthoDB" id="9962034at2"/>
<accession>A0A0K8PIC9</accession>
<name>A0A0K8PIC9_STRAJ</name>
<dbReference type="Proteomes" id="UP000053859">
    <property type="component" value="Unassembled WGS sequence"/>
</dbReference>
<protein>
    <submittedName>
        <fullName evidence="2">EMB2423</fullName>
    </submittedName>
</protein>
<sequence>MDATVATLIGTTIGTVGGLAGGLFTAFLQNRQARVQLEVEERRRRDDLRREACNAFANAAHQYRMHWWHLNSKLGKGDADRELFDGSAALWTEVTAAHSRAAIAGPTKVAEAADQLLAQLHAMDSAGTEWFSSVESGFQHSVDVLRDELLAARRAVRVGAFASVVRRELGNDGS</sequence>
<reference evidence="2" key="1">
    <citation type="journal article" date="2015" name="Genome Announc.">
        <title>Draft Genome Sequence of Thiostrepton-Producing Streptomyces azureus ATCC 14921.</title>
        <authorList>
            <person name="Sakihara K."/>
            <person name="Maeda J."/>
            <person name="Tashiro K."/>
            <person name="Fujino Y."/>
            <person name="Kuhara S."/>
            <person name="Ohshima T."/>
            <person name="Ogata S."/>
            <person name="Doi K."/>
        </authorList>
    </citation>
    <scope>NUCLEOTIDE SEQUENCE [LARGE SCALE GENOMIC DNA]</scope>
    <source>
        <strain evidence="2">ATCC14921</strain>
    </source>
</reference>
<gene>
    <name evidence="2" type="ORF">SAZU_1891</name>
</gene>
<dbReference type="EMBL" id="DF968228">
    <property type="protein sequence ID" value="GAP47154.1"/>
    <property type="molecule type" value="Genomic_DNA"/>
</dbReference>
<keyword evidence="1" id="KW-0472">Membrane</keyword>
<dbReference type="RefSeq" id="WP_059416453.1">
    <property type="nucleotide sequence ID" value="NZ_DF968228.1"/>
</dbReference>
<keyword evidence="1" id="KW-1133">Transmembrane helix</keyword>
<organism evidence="2 3">
    <name type="scientific">Streptomyces azureus</name>
    <dbReference type="NCBI Taxonomy" id="146537"/>
    <lineage>
        <taxon>Bacteria</taxon>
        <taxon>Bacillati</taxon>
        <taxon>Actinomycetota</taxon>
        <taxon>Actinomycetes</taxon>
        <taxon>Kitasatosporales</taxon>
        <taxon>Streptomycetaceae</taxon>
        <taxon>Streptomyces</taxon>
    </lineage>
</organism>